<reference evidence="1 2" key="1">
    <citation type="submission" date="2016-10" db="EMBL/GenBank/DDBJ databases">
        <authorList>
            <person name="de Groot N.N."/>
        </authorList>
    </citation>
    <scope>NUCLEOTIDE SEQUENCE [LARGE SCALE GENOMIC DNA]</scope>
    <source>
        <strain evidence="1 2">DSM 26130</strain>
    </source>
</reference>
<dbReference type="EMBL" id="FOLQ01000005">
    <property type="protein sequence ID" value="SFD47600.1"/>
    <property type="molecule type" value="Genomic_DNA"/>
</dbReference>
<sequence>MTTEVKEEIELLMDSVQDKANTLDDYLTEEVDELANTDPHDREAIVNASFNISTLRKAVLQLNSTKATLQHLIDKNQ</sequence>
<protein>
    <submittedName>
        <fullName evidence="1">Uncharacterized protein</fullName>
    </submittedName>
</protein>
<evidence type="ECO:0000313" key="1">
    <source>
        <dbReference type="EMBL" id="SFD47600.1"/>
    </source>
</evidence>
<organism evidence="1 2">
    <name type="scientific">Spirosoma endophyticum</name>
    <dbReference type="NCBI Taxonomy" id="662367"/>
    <lineage>
        <taxon>Bacteria</taxon>
        <taxon>Pseudomonadati</taxon>
        <taxon>Bacteroidota</taxon>
        <taxon>Cytophagia</taxon>
        <taxon>Cytophagales</taxon>
        <taxon>Cytophagaceae</taxon>
        <taxon>Spirosoma</taxon>
    </lineage>
</organism>
<proteinExistence type="predicted"/>
<evidence type="ECO:0000313" key="2">
    <source>
        <dbReference type="Proteomes" id="UP000198598"/>
    </source>
</evidence>
<accession>A0A1I1SX57</accession>
<dbReference type="STRING" id="662367.SAMN05216167_105160"/>
<dbReference type="AlphaFoldDB" id="A0A1I1SX57"/>
<keyword evidence="2" id="KW-1185">Reference proteome</keyword>
<gene>
    <name evidence="1" type="ORF">SAMN05216167_105160</name>
</gene>
<dbReference type="Proteomes" id="UP000198598">
    <property type="component" value="Unassembled WGS sequence"/>
</dbReference>
<name>A0A1I1SX57_9BACT</name>
<dbReference type="RefSeq" id="WP_093827560.1">
    <property type="nucleotide sequence ID" value="NZ_FOLQ01000005.1"/>
</dbReference>